<dbReference type="PANTHER" id="PTHR43498:SF1">
    <property type="entry name" value="COB--COM HETERODISULFIDE REDUCTASE IRON-SULFUR SUBUNIT A"/>
    <property type="match status" value="1"/>
</dbReference>
<reference evidence="6 7" key="1">
    <citation type="submission" date="2020-08" db="EMBL/GenBank/DDBJ databases">
        <authorList>
            <person name="Liu C."/>
            <person name="Sun Q."/>
        </authorList>
    </citation>
    <scope>NUCLEOTIDE SEQUENCE [LARGE SCALE GENOMIC DNA]</scope>
    <source>
        <strain evidence="6 7">NSJ-62</strain>
    </source>
</reference>
<dbReference type="GO" id="GO:0016491">
    <property type="term" value="F:oxidoreductase activity"/>
    <property type="evidence" value="ECO:0007669"/>
    <property type="project" value="UniProtKB-KW"/>
</dbReference>
<dbReference type="PANTHER" id="PTHR43498">
    <property type="entry name" value="FERREDOXIN:COB-COM HETERODISULFIDE REDUCTASE SUBUNIT A"/>
    <property type="match status" value="1"/>
</dbReference>
<accession>A0A7G9B397</accession>
<dbReference type="RefSeq" id="WP_187332608.1">
    <property type="nucleotide sequence ID" value="NZ_CP060490.1"/>
</dbReference>
<organism evidence="6 7">
    <name type="scientific">Oscillibacter hominis</name>
    <dbReference type="NCBI Taxonomy" id="2763056"/>
    <lineage>
        <taxon>Bacteria</taxon>
        <taxon>Bacillati</taxon>
        <taxon>Bacillota</taxon>
        <taxon>Clostridia</taxon>
        <taxon>Eubacteriales</taxon>
        <taxon>Oscillospiraceae</taxon>
        <taxon>Oscillibacter</taxon>
    </lineage>
</organism>
<dbReference type="Proteomes" id="UP000515960">
    <property type="component" value="Chromosome"/>
</dbReference>
<dbReference type="GO" id="GO:0051539">
    <property type="term" value="F:4 iron, 4 sulfur cluster binding"/>
    <property type="evidence" value="ECO:0007669"/>
    <property type="project" value="UniProtKB-KW"/>
</dbReference>
<dbReference type="EMBL" id="CP060490">
    <property type="protein sequence ID" value="QNL44028.1"/>
    <property type="molecule type" value="Genomic_DNA"/>
</dbReference>
<evidence type="ECO:0000256" key="2">
    <source>
        <dbReference type="ARBA" id="ARBA00022723"/>
    </source>
</evidence>
<dbReference type="InterPro" id="IPR036188">
    <property type="entry name" value="FAD/NAD-bd_sf"/>
</dbReference>
<name>A0A7G9B397_9FIRM</name>
<sequence>MNINRAARPLDRTVRCGVAVVGGGIAGVMAAAAAAKCGARTLLAESSTFLGGVVTMGPLEALMTPEDSNGTVIAGMAKEFLDFLRTLDSGARAVEDTTGYCASIVPYDAETMKFALLKFLQHYDVTVLTEATLEEVERSGASISALRLRTKTGAVRVECGAVVDATGGGYASYLAGNDVAVGNESGRSQPVTVLCRIAGVDIDLLKEYVAAHSEEFKTFQKELNLQAEHLHLWGFTGALKAGHDSGALNLKRHEIHMMQTTRPGEVIANYSRINADPLDPFALSDAQCQGMEQVRELHGWFRRTIPAFADSYIVQTGYVGVRESGRVVGRYTLTRDDIVAARSGPTDVAMGAFPIDIHQSGDGMKFERIVSGYHIPQECLMARSAENLFLAGRCISATFEANASCRISMTCMSTGHAAGVMAAAYAAGTFTTAAVRGILKEQGAIL</sequence>
<proteinExistence type="predicted"/>
<keyword evidence="7" id="KW-1185">Reference proteome</keyword>
<dbReference type="AlphaFoldDB" id="A0A7G9B397"/>
<dbReference type="KEGG" id="ohi:H8790_11340"/>
<evidence type="ECO:0000313" key="6">
    <source>
        <dbReference type="EMBL" id="QNL44028.1"/>
    </source>
</evidence>
<dbReference type="Gene3D" id="3.50.50.60">
    <property type="entry name" value="FAD/NAD(P)-binding domain"/>
    <property type="match status" value="1"/>
</dbReference>
<evidence type="ECO:0000256" key="3">
    <source>
        <dbReference type="ARBA" id="ARBA00023002"/>
    </source>
</evidence>
<keyword evidence="2" id="KW-0479">Metal-binding</keyword>
<evidence type="ECO:0000256" key="1">
    <source>
        <dbReference type="ARBA" id="ARBA00022485"/>
    </source>
</evidence>
<protein>
    <submittedName>
        <fullName evidence="6">FAD-dependent oxidoreductase</fullName>
    </submittedName>
</protein>
<evidence type="ECO:0000313" key="7">
    <source>
        <dbReference type="Proteomes" id="UP000515960"/>
    </source>
</evidence>
<keyword evidence="5" id="KW-0411">Iron-sulfur</keyword>
<gene>
    <name evidence="6" type="ORF">H8790_11340</name>
</gene>
<dbReference type="SUPFAM" id="SSF51905">
    <property type="entry name" value="FAD/NAD(P)-binding domain"/>
    <property type="match status" value="1"/>
</dbReference>
<evidence type="ECO:0000256" key="4">
    <source>
        <dbReference type="ARBA" id="ARBA00023004"/>
    </source>
</evidence>
<keyword evidence="1" id="KW-0004">4Fe-4S</keyword>
<dbReference type="GO" id="GO:0046872">
    <property type="term" value="F:metal ion binding"/>
    <property type="evidence" value="ECO:0007669"/>
    <property type="project" value="UniProtKB-KW"/>
</dbReference>
<evidence type="ECO:0000256" key="5">
    <source>
        <dbReference type="ARBA" id="ARBA00023014"/>
    </source>
</evidence>
<keyword evidence="3" id="KW-0560">Oxidoreductase</keyword>
<dbReference type="Pfam" id="PF12831">
    <property type="entry name" value="FAD_oxidored"/>
    <property type="match status" value="1"/>
</dbReference>
<keyword evidence="4" id="KW-0408">Iron</keyword>
<dbReference type="InterPro" id="IPR039650">
    <property type="entry name" value="HdrA-like"/>
</dbReference>